<evidence type="ECO:0000256" key="17">
    <source>
        <dbReference type="SAM" id="MobiDB-lite"/>
    </source>
</evidence>
<comment type="subcellular location">
    <subcellularLocation>
        <location evidence="1">Nucleus</location>
    </subcellularLocation>
</comment>
<dbReference type="Gene3D" id="1.10.510.10">
    <property type="entry name" value="Transferase(Phosphotransferase) domain 1"/>
    <property type="match status" value="1"/>
</dbReference>
<evidence type="ECO:0000256" key="10">
    <source>
        <dbReference type="ARBA" id="ARBA00023242"/>
    </source>
</evidence>
<dbReference type="InterPro" id="IPR011009">
    <property type="entry name" value="Kinase-like_dom_sf"/>
</dbReference>
<dbReference type="FunFam" id="3.30.200.20:FF:000074">
    <property type="entry name" value="cyclin-dependent kinase 12 isoform X2"/>
    <property type="match status" value="1"/>
</dbReference>
<name>A0A7R9BM69_9CRUS</name>
<evidence type="ECO:0000256" key="12">
    <source>
        <dbReference type="ARBA" id="ARBA00041920"/>
    </source>
</evidence>
<dbReference type="Proteomes" id="UP000678499">
    <property type="component" value="Unassembled WGS sequence"/>
</dbReference>
<evidence type="ECO:0000313" key="19">
    <source>
        <dbReference type="EMBL" id="CAD7277624.1"/>
    </source>
</evidence>
<feature type="compositionally biased region" description="Basic and acidic residues" evidence="17">
    <location>
        <begin position="277"/>
        <end position="291"/>
    </location>
</feature>
<keyword evidence="7 16" id="KW-0547">Nucleotide-binding</keyword>
<feature type="region of interest" description="Disordered" evidence="17">
    <location>
        <begin position="933"/>
        <end position="964"/>
    </location>
</feature>
<reference evidence="19" key="1">
    <citation type="submission" date="2020-11" db="EMBL/GenBank/DDBJ databases">
        <authorList>
            <person name="Tran Van P."/>
        </authorList>
    </citation>
    <scope>NUCLEOTIDE SEQUENCE</scope>
</reference>
<dbReference type="GO" id="GO:0032968">
    <property type="term" value="P:positive regulation of transcription elongation by RNA polymerase II"/>
    <property type="evidence" value="ECO:0007669"/>
    <property type="project" value="TreeGrafter"/>
</dbReference>
<dbReference type="GO" id="GO:0005524">
    <property type="term" value="F:ATP binding"/>
    <property type="evidence" value="ECO:0007669"/>
    <property type="project" value="UniProtKB-UniRule"/>
</dbReference>
<feature type="compositionally biased region" description="Basic residues" evidence="17">
    <location>
        <begin position="232"/>
        <end position="245"/>
    </location>
</feature>
<dbReference type="GO" id="GO:0030332">
    <property type="term" value="F:cyclin binding"/>
    <property type="evidence" value="ECO:0007669"/>
    <property type="project" value="TreeGrafter"/>
</dbReference>
<feature type="region of interest" description="Disordered" evidence="17">
    <location>
        <begin position="1109"/>
        <end position="1145"/>
    </location>
</feature>
<keyword evidence="6" id="KW-0808">Transferase</keyword>
<organism evidence="19">
    <name type="scientific">Notodromas monacha</name>
    <dbReference type="NCBI Taxonomy" id="399045"/>
    <lineage>
        <taxon>Eukaryota</taxon>
        <taxon>Metazoa</taxon>
        <taxon>Ecdysozoa</taxon>
        <taxon>Arthropoda</taxon>
        <taxon>Crustacea</taxon>
        <taxon>Oligostraca</taxon>
        <taxon>Ostracoda</taxon>
        <taxon>Podocopa</taxon>
        <taxon>Podocopida</taxon>
        <taxon>Cypridocopina</taxon>
        <taxon>Cypridoidea</taxon>
        <taxon>Cyprididae</taxon>
        <taxon>Notodromas</taxon>
    </lineage>
</organism>
<feature type="compositionally biased region" description="Pro residues" evidence="17">
    <location>
        <begin position="512"/>
        <end position="529"/>
    </location>
</feature>
<evidence type="ECO:0000313" key="20">
    <source>
        <dbReference type="Proteomes" id="UP000678499"/>
    </source>
</evidence>
<dbReference type="GO" id="GO:0008024">
    <property type="term" value="C:cyclin/CDK positive transcription elongation factor complex"/>
    <property type="evidence" value="ECO:0007669"/>
    <property type="project" value="TreeGrafter"/>
</dbReference>
<feature type="region of interest" description="Disordered" evidence="17">
    <location>
        <begin position="887"/>
        <end position="920"/>
    </location>
</feature>
<protein>
    <recommendedName>
        <fullName evidence="11">Cyclin-dependent kinase 12</fullName>
        <ecNumber evidence="4">2.7.11.22</ecNumber>
        <ecNumber evidence="3">2.7.11.23</ecNumber>
    </recommendedName>
    <alternativeName>
        <fullName evidence="12">Cell division protein kinase 12</fullName>
    </alternativeName>
</protein>
<evidence type="ECO:0000256" key="11">
    <source>
        <dbReference type="ARBA" id="ARBA00040213"/>
    </source>
</evidence>
<proteinExistence type="inferred from homology"/>
<accession>A0A7R9BM69</accession>
<keyword evidence="10" id="KW-0539">Nucleus</keyword>
<feature type="compositionally biased region" description="Acidic residues" evidence="17">
    <location>
        <begin position="132"/>
        <end position="142"/>
    </location>
</feature>
<evidence type="ECO:0000256" key="8">
    <source>
        <dbReference type="ARBA" id="ARBA00022777"/>
    </source>
</evidence>
<keyword evidence="5" id="KW-0723">Serine/threonine-protein kinase</keyword>
<keyword evidence="9 16" id="KW-0067">ATP-binding</keyword>
<feature type="region of interest" description="Disordered" evidence="17">
    <location>
        <begin position="1"/>
        <end position="483"/>
    </location>
</feature>
<dbReference type="GO" id="GO:0008353">
    <property type="term" value="F:RNA polymerase II CTD heptapeptide repeat kinase activity"/>
    <property type="evidence" value="ECO:0007669"/>
    <property type="project" value="UniProtKB-EC"/>
</dbReference>
<dbReference type="Gene3D" id="3.30.200.20">
    <property type="entry name" value="Phosphorylase Kinase, domain 1"/>
    <property type="match status" value="1"/>
</dbReference>
<evidence type="ECO:0000256" key="16">
    <source>
        <dbReference type="PROSITE-ProRule" id="PRU10141"/>
    </source>
</evidence>
<comment type="catalytic activity">
    <reaction evidence="15">
        <text>[DNA-directed RNA polymerase] + ATP = phospho-[DNA-directed RNA polymerase] + ADP + H(+)</text>
        <dbReference type="Rhea" id="RHEA:10216"/>
        <dbReference type="Rhea" id="RHEA-COMP:11321"/>
        <dbReference type="Rhea" id="RHEA-COMP:11322"/>
        <dbReference type="ChEBI" id="CHEBI:15378"/>
        <dbReference type="ChEBI" id="CHEBI:30616"/>
        <dbReference type="ChEBI" id="CHEBI:43176"/>
        <dbReference type="ChEBI" id="CHEBI:68546"/>
        <dbReference type="ChEBI" id="CHEBI:456216"/>
        <dbReference type="EC" id="2.7.11.23"/>
    </reaction>
</comment>
<dbReference type="PROSITE" id="PS50011">
    <property type="entry name" value="PROTEIN_KINASE_DOM"/>
    <property type="match status" value="1"/>
</dbReference>
<feature type="compositionally biased region" description="Basic and acidic residues" evidence="17">
    <location>
        <begin position="246"/>
        <end position="265"/>
    </location>
</feature>
<evidence type="ECO:0000256" key="5">
    <source>
        <dbReference type="ARBA" id="ARBA00022527"/>
    </source>
</evidence>
<comment type="similarity">
    <text evidence="2">Belongs to the protein kinase superfamily. CMGC Ser/Thr protein kinase family. CDC2/CDKX subfamily.</text>
</comment>
<dbReference type="PANTHER" id="PTHR24056">
    <property type="entry name" value="CELL DIVISION PROTEIN KINASE"/>
    <property type="match status" value="1"/>
</dbReference>
<evidence type="ECO:0000256" key="3">
    <source>
        <dbReference type="ARBA" id="ARBA00012409"/>
    </source>
</evidence>
<dbReference type="AlphaFoldDB" id="A0A7R9BM69"/>
<dbReference type="CDD" id="cd07864">
    <property type="entry name" value="STKc_CDK12"/>
    <property type="match status" value="1"/>
</dbReference>
<dbReference type="EC" id="2.7.11.23" evidence="3"/>
<dbReference type="EMBL" id="OA883000">
    <property type="protein sequence ID" value="CAD7277624.1"/>
    <property type="molecule type" value="Genomic_DNA"/>
</dbReference>
<evidence type="ECO:0000256" key="7">
    <source>
        <dbReference type="ARBA" id="ARBA00022741"/>
    </source>
</evidence>
<feature type="compositionally biased region" description="Basic and acidic residues" evidence="17">
    <location>
        <begin position="72"/>
        <end position="84"/>
    </location>
</feature>
<feature type="compositionally biased region" description="Low complexity" evidence="17">
    <location>
        <begin position="164"/>
        <end position="174"/>
    </location>
</feature>
<feature type="compositionally biased region" description="Basic and acidic residues" evidence="17">
    <location>
        <begin position="358"/>
        <end position="370"/>
    </location>
</feature>
<keyword evidence="20" id="KW-1185">Reference proteome</keyword>
<comment type="catalytic activity">
    <reaction evidence="14">
        <text>L-seryl-[protein] + ATP = O-phospho-L-seryl-[protein] + ADP + H(+)</text>
        <dbReference type="Rhea" id="RHEA:17989"/>
        <dbReference type="Rhea" id="RHEA-COMP:9863"/>
        <dbReference type="Rhea" id="RHEA-COMP:11604"/>
        <dbReference type="ChEBI" id="CHEBI:15378"/>
        <dbReference type="ChEBI" id="CHEBI:29999"/>
        <dbReference type="ChEBI" id="CHEBI:30616"/>
        <dbReference type="ChEBI" id="CHEBI:83421"/>
        <dbReference type="ChEBI" id="CHEBI:456216"/>
        <dbReference type="EC" id="2.7.11.22"/>
    </reaction>
</comment>
<feature type="compositionally biased region" description="Basic residues" evidence="17">
    <location>
        <begin position="106"/>
        <end position="128"/>
    </location>
</feature>
<dbReference type="PROSITE" id="PS00107">
    <property type="entry name" value="PROTEIN_KINASE_ATP"/>
    <property type="match status" value="1"/>
</dbReference>
<feature type="binding site" evidence="16">
    <location>
        <position position="604"/>
    </location>
    <ligand>
        <name>ATP</name>
        <dbReference type="ChEBI" id="CHEBI:30616"/>
    </ligand>
</feature>
<evidence type="ECO:0000256" key="1">
    <source>
        <dbReference type="ARBA" id="ARBA00004123"/>
    </source>
</evidence>
<dbReference type="InterPro" id="IPR008271">
    <property type="entry name" value="Ser/Thr_kinase_AS"/>
</dbReference>
<feature type="compositionally biased region" description="Low complexity" evidence="17">
    <location>
        <begin position="267"/>
        <end position="276"/>
    </location>
</feature>
<evidence type="ECO:0000256" key="15">
    <source>
        <dbReference type="ARBA" id="ARBA00049280"/>
    </source>
</evidence>
<dbReference type="InterPro" id="IPR000719">
    <property type="entry name" value="Prot_kinase_dom"/>
</dbReference>
<evidence type="ECO:0000256" key="13">
    <source>
        <dbReference type="ARBA" id="ARBA00047811"/>
    </source>
</evidence>
<keyword evidence="8" id="KW-0418">Kinase</keyword>
<dbReference type="SUPFAM" id="SSF56112">
    <property type="entry name" value="Protein kinase-like (PK-like)"/>
    <property type="match status" value="1"/>
</dbReference>
<feature type="compositionally biased region" description="Basic residues" evidence="17">
    <location>
        <begin position="176"/>
        <end position="189"/>
    </location>
</feature>
<dbReference type="Pfam" id="PF00069">
    <property type="entry name" value="Pkinase"/>
    <property type="match status" value="1"/>
</dbReference>
<feature type="compositionally biased region" description="Low complexity" evidence="17">
    <location>
        <begin position="190"/>
        <end position="205"/>
    </location>
</feature>
<dbReference type="InterPro" id="IPR017441">
    <property type="entry name" value="Protein_kinase_ATP_BS"/>
</dbReference>
<feature type="domain" description="Protein kinase" evidence="18">
    <location>
        <begin position="575"/>
        <end position="868"/>
    </location>
</feature>
<dbReference type="InterPro" id="IPR050108">
    <property type="entry name" value="CDK"/>
</dbReference>
<feature type="region of interest" description="Disordered" evidence="17">
    <location>
        <begin position="507"/>
        <end position="565"/>
    </location>
</feature>
<evidence type="ECO:0000256" key="2">
    <source>
        <dbReference type="ARBA" id="ARBA00006485"/>
    </source>
</evidence>
<feature type="compositionally biased region" description="Polar residues" evidence="17">
    <location>
        <begin position="295"/>
        <end position="309"/>
    </location>
</feature>
<feature type="compositionally biased region" description="Basic and acidic residues" evidence="17">
    <location>
        <begin position="449"/>
        <end position="460"/>
    </location>
</feature>
<sequence>MSGKKLVDYSDVSSEDFSGDDRRGLKDGGSPDMGGRRPKNRRNGRHYDEPPPRGRLAPLPPPPPPRHWSGLDYRDAWGDGDSHRYAGGRRSGPPHHHSPSRDSSKNRKSKKRKHDKRKDKKKKKHRRRSPEDLEPISSDDDVNGTVNGRDKRRRRSPEKRPYDDLGSPLSSDGSSGKRRSRKRSRRSRSRSTGTPPRRPLTSSPDSLKRGLTPLSPRGKQFRGDSSLPGASKRNRHAASRSRSRSRTPDGNRAKKTRYDGKDKARGSKSPGTPSSSRRSERSRSRDRRNVDSKALSKSVTGSSFKTTAGSPGRGKARKSKVDDKLSDTALFAQLRKQTWKTGEDEDKSGSSPAFKALLKVDGDSKDSKEEDGLEDGEVEDPAEAISASQRLAEDQDAARTLVTEPENGGSKILEMPMPPGMDLSSMELDNIDSSPSSAGGLTPKKKRDITRAKKERKMNLKDLPMPPMAPDSHSNQDFATRKNPGMASYGGFGVGSFPSDFRDSMMHYHHPLAPPPPPPSPPPLPPVPDGSPLSDAGEVRRLARPSTKRPRIFDRRPPSPTKNLHDWGERCVEMFKVLSLIGEGTFGQVFKAEDEVTKELVALKKVRLENEKEGFPITAVREIKILRQLNHKNIVNLKEIVTDKRNALDFLNDRGSFYLVFEFMDHDLMGLLESGLMEFTEVHNASIMRQLLEGLSYCHNRNFLHRDIKCSNILMNNKGQVKLADFGLARLYEEDSERPYTNKVITLWYRPPELLLGEEKYGPAIDVWSCGCILGELFLKKPLFQAGQELQQLEVISRICGSPTPAVWPNVIKLPGWRNLKPKKTHRRRVREEYAFMPNLALDLLDRMLELDPSKRISAVDALKHKWLRDVDPEKISWSSLPKHQDCHEMWSKKRKRAQREQEAGLQQPLPPGKPQNFRQMGESSDFLAQRAPRREGGFGGTSSTSSSPSKFKGAGVSAQEEGQLQRDLGRMNHLLGSSAAAGHRPVTTGGNRGMQDLQHMPRNELFQLLETLSSQKILDPETMQLAQSIKSSLMRSGAVMGPTSSMLPVDSSAAPMPVPQMPVASAPVRNPNASGAFLPGSGKPIPNAESVIGSRPGSIPPNIVRAPPLLPSPIRGSLHSQHPRGGSDAPPPHPYRGYQPEGLF</sequence>
<evidence type="ECO:0000256" key="14">
    <source>
        <dbReference type="ARBA" id="ARBA00048367"/>
    </source>
</evidence>
<dbReference type="PANTHER" id="PTHR24056:SF546">
    <property type="entry name" value="CYCLIN-DEPENDENT KINASE 12"/>
    <property type="match status" value="1"/>
</dbReference>
<dbReference type="GO" id="GO:0004693">
    <property type="term" value="F:cyclin-dependent protein serine/threonine kinase activity"/>
    <property type="evidence" value="ECO:0007669"/>
    <property type="project" value="UniProtKB-EC"/>
</dbReference>
<dbReference type="SMART" id="SM00220">
    <property type="entry name" value="S_TKc"/>
    <property type="match status" value="1"/>
</dbReference>
<dbReference type="EC" id="2.7.11.22" evidence="4"/>
<dbReference type="FunFam" id="1.10.510.10:FF:000415">
    <property type="entry name" value="CMGC/CDK/CRK7 protein kinase, variant"/>
    <property type="match status" value="1"/>
</dbReference>
<dbReference type="EMBL" id="CAJPEX010000963">
    <property type="protein sequence ID" value="CAG0917776.1"/>
    <property type="molecule type" value="Genomic_DNA"/>
</dbReference>
<evidence type="ECO:0000256" key="6">
    <source>
        <dbReference type="ARBA" id="ARBA00022679"/>
    </source>
</evidence>
<evidence type="ECO:0000256" key="9">
    <source>
        <dbReference type="ARBA" id="ARBA00022840"/>
    </source>
</evidence>
<dbReference type="OrthoDB" id="28397at2759"/>
<feature type="compositionally biased region" description="Low complexity" evidence="17">
    <location>
        <begin position="942"/>
        <end position="954"/>
    </location>
</feature>
<feature type="compositionally biased region" description="Basic and acidic residues" evidence="17">
    <location>
        <begin position="551"/>
        <end position="565"/>
    </location>
</feature>
<gene>
    <name evidence="19" type="ORF">NMOB1V02_LOCUS5353</name>
</gene>
<evidence type="ECO:0000259" key="18">
    <source>
        <dbReference type="PROSITE" id="PS50011"/>
    </source>
</evidence>
<comment type="catalytic activity">
    <reaction evidence="13">
        <text>L-threonyl-[protein] + ATP = O-phospho-L-threonyl-[protein] + ADP + H(+)</text>
        <dbReference type="Rhea" id="RHEA:46608"/>
        <dbReference type="Rhea" id="RHEA-COMP:11060"/>
        <dbReference type="Rhea" id="RHEA-COMP:11605"/>
        <dbReference type="ChEBI" id="CHEBI:15378"/>
        <dbReference type="ChEBI" id="CHEBI:30013"/>
        <dbReference type="ChEBI" id="CHEBI:30616"/>
        <dbReference type="ChEBI" id="CHEBI:61977"/>
        <dbReference type="ChEBI" id="CHEBI:456216"/>
        <dbReference type="EC" id="2.7.11.22"/>
    </reaction>
</comment>
<dbReference type="PROSITE" id="PS00108">
    <property type="entry name" value="PROTEIN_KINASE_ST"/>
    <property type="match status" value="1"/>
</dbReference>
<feature type="compositionally biased region" description="Acidic residues" evidence="17">
    <location>
        <begin position="371"/>
        <end position="382"/>
    </location>
</feature>
<evidence type="ECO:0000256" key="4">
    <source>
        <dbReference type="ARBA" id="ARBA00012425"/>
    </source>
</evidence>